<dbReference type="EMBL" id="FMZK01000004">
    <property type="protein sequence ID" value="SDD00502.1"/>
    <property type="molecule type" value="Genomic_DNA"/>
</dbReference>
<dbReference type="AlphaFoldDB" id="A0A1G6R790"/>
<evidence type="ECO:0000313" key="1">
    <source>
        <dbReference type="EMBL" id="SDD00502.1"/>
    </source>
</evidence>
<dbReference type="Proteomes" id="UP000182100">
    <property type="component" value="Unassembled WGS sequence"/>
</dbReference>
<accession>A0A1G6R790</accession>
<evidence type="ECO:0000313" key="2">
    <source>
        <dbReference type="Proteomes" id="UP000182100"/>
    </source>
</evidence>
<proteinExistence type="predicted"/>
<name>A0A1G6R790_9ACTN</name>
<dbReference type="RefSeq" id="WP_139058272.1">
    <property type="nucleotide sequence ID" value="NZ_FMZK01000004.1"/>
</dbReference>
<organism evidence="1 2">
    <name type="scientific">Streptomyces prasinopilosus</name>
    <dbReference type="NCBI Taxonomy" id="67344"/>
    <lineage>
        <taxon>Bacteria</taxon>
        <taxon>Bacillati</taxon>
        <taxon>Actinomycetota</taxon>
        <taxon>Actinomycetes</taxon>
        <taxon>Kitasatosporales</taxon>
        <taxon>Streptomycetaceae</taxon>
        <taxon>Streptomyces</taxon>
    </lineage>
</organism>
<protein>
    <submittedName>
        <fullName evidence="1">Uncharacterized protein</fullName>
    </submittedName>
</protein>
<sequence length="147" mass="15949">MFRRRHDERRVPSAPVASDAIEIVARELVALVGVFEHAHARISELSDAGGERIAGASGSGLIPALYARAGLASVQGLRGIPLLVDEIGLLEAAVINLESYEGNEVVLVTGYELLDDFARRERNSRPLRRRHGILTFADEVGDPTQVL</sequence>
<reference evidence="2" key="1">
    <citation type="submission" date="2016-10" db="EMBL/GenBank/DDBJ databases">
        <authorList>
            <person name="Varghese N."/>
            <person name="Submissions S."/>
        </authorList>
    </citation>
    <scope>NUCLEOTIDE SEQUENCE [LARGE SCALE GENOMIC DNA]</scope>
    <source>
        <strain evidence="2">CGMCC 4.3504</strain>
    </source>
</reference>
<keyword evidence="2" id="KW-1185">Reference proteome</keyword>
<gene>
    <name evidence="1" type="ORF">SAMN05216505_104413</name>
</gene>